<protein>
    <submittedName>
        <fullName evidence="1">Uncharacterized protein</fullName>
    </submittedName>
</protein>
<dbReference type="EMBL" id="CAKE01000002">
    <property type="protein sequence ID" value="CCI81284.1"/>
    <property type="molecule type" value="Genomic_DNA"/>
</dbReference>
<keyword evidence="2" id="KW-1185">Reference proteome</keyword>
<name>I7L9C4_9LACO</name>
<organism evidence="1 2">
    <name type="scientific">Lactobacillus hominis DSM 23910 = CRBIP 24.179</name>
    <dbReference type="NCBI Taxonomy" id="1423758"/>
    <lineage>
        <taxon>Bacteria</taxon>
        <taxon>Bacillati</taxon>
        <taxon>Bacillota</taxon>
        <taxon>Bacilli</taxon>
        <taxon>Lactobacillales</taxon>
        <taxon>Lactobacillaceae</taxon>
        <taxon>Lactobacillus</taxon>
    </lineage>
</organism>
<sequence>MELKELTIINDIEMKQLLTTWESSVTATHNFLVGNVICECH</sequence>
<evidence type="ECO:0000313" key="1">
    <source>
        <dbReference type="EMBL" id="CCI81284.1"/>
    </source>
</evidence>
<dbReference type="Proteomes" id="UP000009320">
    <property type="component" value="Unassembled WGS sequence"/>
</dbReference>
<proteinExistence type="predicted"/>
<evidence type="ECO:0000313" key="2">
    <source>
        <dbReference type="Proteomes" id="UP000009320"/>
    </source>
</evidence>
<accession>I7L9C4</accession>
<reference evidence="1 2" key="1">
    <citation type="submission" date="2012-06" db="EMBL/GenBank/DDBJ databases">
        <title>Draft Genome Sequence of Lactobacillus hominis Strain CRBIP 24.179T, isolated from human intestine.</title>
        <authorList>
            <person name="Cousin S."/>
            <person name="Ma L."/>
            <person name="Bizet C."/>
            <person name="Loux V."/>
            <person name="Bouchier C."/>
            <person name="Clermont D."/>
            <person name="Creno S."/>
        </authorList>
    </citation>
    <scope>NUCLEOTIDE SEQUENCE [LARGE SCALE GENOMIC DNA]</scope>
    <source>
        <strain evidence="2">CRBIP 24.179T</strain>
    </source>
</reference>
<dbReference type="AlphaFoldDB" id="I7L9C4"/>
<gene>
    <name evidence="1" type="ORF">BN55_06910</name>
</gene>
<comment type="caution">
    <text evidence="1">The sequence shown here is derived from an EMBL/GenBank/DDBJ whole genome shotgun (WGS) entry which is preliminary data.</text>
</comment>